<evidence type="ECO:0000256" key="3">
    <source>
        <dbReference type="ARBA" id="ARBA00022801"/>
    </source>
</evidence>
<dbReference type="InterPro" id="IPR006680">
    <property type="entry name" value="Amidohydro-rel"/>
</dbReference>
<dbReference type="SUPFAM" id="SSF51556">
    <property type="entry name" value="Metallo-dependent hydrolases"/>
    <property type="match status" value="1"/>
</dbReference>
<evidence type="ECO:0000313" key="6">
    <source>
        <dbReference type="EMBL" id="MPL70543.1"/>
    </source>
</evidence>
<evidence type="ECO:0000256" key="2">
    <source>
        <dbReference type="ARBA" id="ARBA00022723"/>
    </source>
</evidence>
<dbReference type="CDD" id="cd00854">
    <property type="entry name" value="NagA"/>
    <property type="match status" value="1"/>
</dbReference>
<dbReference type="PIRSF" id="PIRSF038994">
    <property type="entry name" value="NagA"/>
    <property type="match status" value="1"/>
</dbReference>
<dbReference type="InterPro" id="IPR003764">
    <property type="entry name" value="GlcNAc_6-P_deAcase"/>
</dbReference>
<dbReference type="PANTHER" id="PTHR11113:SF14">
    <property type="entry name" value="N-ACETYLGLUCOSAMINE-6-PHOSPHATE DEACETYLASE"/>
    <property type="match status" value="1"/>
</dbReference>
<dbReference type="NCBIfam" id="TIGR00221">
    <property type="entry name" value="nagA"/>
    <property type="match status" value="1"/>
</dbReference>
<dbReference type="InterPro" id="IPR032466">
    <property type="entry name" value="Metal_Hydrolase"/>
</dbReference>
<keyword evidence="3 6" id="KW-0378">Hydrolase</keyword>
<evidence type="ECO:0000259" key="5">
    <source>
        <dbReference type="Pfam" id="PF01979"/>
    </source>
</evidence>
<name>A0A644TUA1_9ZZZZ</name>
<dbReference type="SUPFAM" id="SSF51338">
    <property type="entry name" value="Composite domain of metallo-dependent hydrolases"/>
    <property type="match status" value="1"/>
</dbReference>
<dbReference type="FunFam" id="3.20.20.140:FF:000004">
    <property type="entry name" value="N-acetylglucosamine-6-phosphate deacetylase"/>
    <property type="match status" value="1"/>
</dbReference>
<dbReference type="GO" id="GO:0008448">
    <property type="term" value="F:N-acetylglucosamine-6-phosphate deacetylase activity"/>
    <property type="evidence" value="ECO:0007669"/>
    <property type="project" value="UniProtKB-EC"/>
</dbReference>
<reference evidence="6" key="1">
    <citation type="submission" date="2019-08" db="EMBL/GenBank/DDBJ databases">
        <authorList>
            <person name="Kucharzyk K."/>
            <person name="Murdoch R.W."/>
            <person name="Higgins S."/>
            <person name="Loffler F."/>
        </authorList>
    </citation>
    <scope>NUCLEOTIDE SEQUENCE</scope>
</reference>
<feature type="domain" description="Amidohydrolase-related" evidence="5">
    <location>
        <begin position="72"/>
        <end position="408"/>
    </location>
</feature>
<keyword evidence="4" id="KW-0119">Carbohydrate metabolism</keyword>
<dbReference type="InterPro" id="IPR011059">
    <property type="entry name" value="Metal-dep_hydrolase_composite"/>
</dbReference>
<dbReference type="Gene3D" id="2.30.40.10">
    <property type="entry name" value="Urease, subunit C, domain 1"/>
    <property type="match status" value="1"/>
</dbReference>
<protein>
    <submittedName>
        <fullName evidence="6">N-acetylglucosamine-6-phosphate deacetylase</fullName>
        <ecNumber evidence="6">3.5.1.25</ecNumber>
    </submittedName>
</protein>
<dbReference type="EMBL" id="VSSQ01000053">
    <property type="protein sequence ID" value="MPL70543.1"/>
    <property type="molecule type" value="Genomic_DNA"/>
</dbReference>
<accession>A0A644TUA1</accession>
<gene>
    <name evidence="6" type="primary">nagA_4</name>
    <name evidence="6" type="ORF">SDC9_16300</name>
</gene>
<evidence type="ECO:0000256" key="4">
    <source>
        <dbReference type="ARBA" id="ARBA00023277"/>
    </source>
</evidence>
<evidence type="ECO:0000256" key="1">
    <source>
        <dbReference type="ARBA" id="ARBA00010716"/>
    </source>
</evidence>
<dbReference type="Gene3D" id="3.20.20.140">
    <property type="entry name" value="Metal-dependent hydrolases"/>
    <property type="match status" value="1"/>
</dbReference>
<comment type="caution">
    <text evidence="6">The sequence shown here is derived from an EMBL/GenBank/DDBJ whole genome shotgun (WGS) entry which is preliminary data.</text>
</comment>
<dbReference type="GO" id="GO:0006046">
    <property type="term" value="P:N-acetylglucosamine catabolic process"/>
    <property type="evidence" value="ECO:0007669"/>
    <property type="project" value="TreeGrafter"/>
</dbReference>
<sequence length="415" mass="44927">MSDVRSLALLIHNGRLVTSGRQYPGGGLFAKGGRIVKILRNDDEVARFKSSLKHSEVGRRHELRIIDVGGDYIAPGFVDIHCHGGGGYDFMDGTLESVVGAGKTHLAHGTTCLFPTTLASTTESLDRAIRSFREAKRVDEGLPDFPGLHLEGPYFSMAQRGAQDPRHIRNPDPAEYRPFFKYAKDIARWTLAPELPGALEMARELKARGILPAIGHSDADYEQVLEGWKNGFALVTHLYSGMSIVHRIKGWRHAGVVESAYLIDDMAVEVIADGCHLPASLLRLVCKIKRPEKICLVTDAMRAAGLPEGEYLLGSKEDGQKAIVRDGVAWTASADAFAGSVATAERLVRTMVQQAGVSVEKALQMASASPAKVMGVHARKGSLAAGKDADVVCLDETFTVKAVVARGRVESCAYR</sequence>
<dbReference type="AlphaFoldDB" id="A0A644TUA1"/>
<dbReference type="EC" id="3.5.1.25" evidence="6"/>
<dbReference type="PANTHER" id="PTHR11113">
    <property type="entry name" value="N-ACETYLGLUCOSAMINE-6-PHOSPHATE DEACETYLASE"/>
    <property type="match status" value="1"/>
</dbReference>
<comment type="similarity">
    <text evidence="1">Belongs to the metallo-dependent hydrolases superfamily. NagA family.</text>
</comment>
<dbReference type="GO" id="GO:0046872">
    <property type="term" value="F:metal ion binding"/>
    <property type="evidence" value="ECO:0007669"/>
    <property type="project" value="UniProtKB-KW"/>
</dbReference>
<keyword evidence="2" id="KW-0479">Metal-binding</keyword>
<proteinExistence type="inferred from homology"/>
<dbReference type="Pfam" id="PF01979">
    <property type="entry name" value="Amidohydro_1"/>
    <property type="match status" value="1"/>
</dbReference>
<organism evidence="6">
    <name type="scientific">bioreactor metagenome</name>
    <dbReference type="NCBI Taxonomy" id="1076179"/>
    <lineage>
        <taxon>unclassified sequences</taxon>
        <taxon>metagenomes</taxon>
        <taxon>ecological metagenomes</taxon>
    </lineage>
</organism>